<accession>A0A4Z2HKS2</accession>
<comment type="caution">
    <text evidence="2">The sequence shown here is derived from an EMBL/GenBank/DDBJ whole genome shotgun (WGS) entry which is preliminary data.</text>
</comment>
<keyword evidence="3" id="KW-1185">Reference proteome</keyword>
<dbReference type="Proteomes" id="UP000314294">
    <property type="component" value="Unassembled WGS sequence"/>
</dbReference>
<gene>
    <name evidence="2" type="ORF">EYF80_024373</name>
</gene>
<evidence type="ECO:0000313" key="2">
    <source>
        <dbReference type="EMBL" id="TNN65432.1"/>
    </source>
</evidence>
<feature type="compositionally biased region" description="Pro residues" evidence="1">
    <location>
        <begin position="76"/>
        <end position="87"/>
    </location>
</feature>
<feature type="compositionally biased region" description="Basic and acidic residues" evidence="1">
    <location>
        <begin position="144"/>
        <end position="158"/>
    </location>
</feature>
<evidence type="ECO:0000313" key="3">
    <source>
        <dbReference type="Proteomes" id="UP000314294"/>
    </source>
</evidence>
<dbReference type="EMBL" id="SRLO01000235">
    <property type="protein sequence ID" value="TNN65432.1"/>
    <property type="molecule type" value="Genomic_DNA"/>
</dbReference>
<sequence length="224" mass="24909">MASQAPDSQLHCRSQYMFLPSALRLLSELTMVLKYKQHQHQHQRRRCKTRSRRLAKQPRSRATGPSPDLSRLQRTPLPPFSPHPPPRTHLSPPRPEGRKEGSEILLPCAIIPTDRRRYGLPVTRRWRRGEAGGRWEGAGGRRQRSSEREEERLKAATEEPKRYTAAAAVTAATTTAASTDTAAAAAALGAPRLRHGNSASVAPTAALSVGHVVIRGLRQWVFYP</sequence>
<evidence type="ECO:0000256" key="1">
    <source>
        <dbReference type="SAM" id="MobiDB-lite"/>
    </source>
</evidence>
<protein>
    <submittedName>
        <fullName evidence="2">Uncharacterized protein</fullName>
    </submittedName>
</protein>
<feature type="region of interest" description="Disordered" evidence="1">
    <location>
        <begin position="132"/>
        <end position="158"/>
    </location>
</feature>
<organism evidence="2 3">
    <name type="scientific">Liparis tanakae</name>
    <name type="common">Tanaka's snailfish</name>
    <dbReference type="NCBI Taxonomy" id="230148"/>
    <lineage>
        <taxon>Eukaryota</taxon>
        <taxon>Metazoa</taxon>
        <taxon>Chordata</taxon>
        <taxon>Craniata</taxon>
        <taxon>Vertebrata</taxon>
        <taxon>Euteleostomi</taxon>
        <taxon>Actinopterygii</taxon>
        <taxon>Neopterygii</taxon>
        <taxon>Teleostei</taxon>
        <taxon>Neoteleostei</taxon>
        <taxon>Acanthomorphata</taxon>
        <taxon>Eupercaria</taxon>
        <taxon>Perciformes</taxon>
        <taxon>Cottioidei</taxon>
        <taxon>Cottales</taxon>
        <taxon>Liparidae</taxon>
        <taxon>Liparis</taxon>
    </lineage>
</organism>
<dbReference type="AlphaFoldDB" id="A0A4Z2HKS2"/>
<proteinExistence type="predicted"/>
<feature type="region of interest" description="Disordered" evidence="1">
    <location>
        <begin position="36"/>
        <end position="106"/>
    </location>
</feature>
<name>A0A4Z2HKS2_9TELE</name>
<reference evidence="2 3" key="1">
    <citation type="submission" date="2019-03" db="EMBL/GenBank/DDBJ databases">
        <title>First draft genome of Liparis tanakae, snailfish: a comprehensive survey of snailfish specific genes.</title>
        <authorList>
            <person name="Kim W."/>
            <person name="Song I."/>
            <person name="Jeong J.-H."/>
            <person name="Kim D."/>
            <person name="Kim S."/>
            <person name="Ryu S."/>
            <person name="Song J.Y."/>
            <person name="Lee S.K."/>
        </authorList>
    </citation>
    <scope>NUCLEOTIDE SEQUENCE [LARGE SCALE GENOMIC DNA]</scope>
    <source>
        <tissue evidence="2">Muscle</tissue>
    </source>
</reference>
<feature type="compositionally biased region" description="Basic residues" evidence="1">
    <location>
        <begin position="36"/>
        <end position="59"/>
    </location>
</feature>